<protein>
    <submittedName>
        <fullName evidence="1">Uncharacterized protein</fullName>
    </submittedName>
</protein>
<evidence type="ECO:0000313" key="2">
    <source>
        <dbReference type="Proteomes" id="UP000814128"/>
    </source>
</evidence>
<sequence length="236" mass="25990">MDQSQSERARQQANIETSVPAPATQDPATAEPEPAVVDEPAPEVPKPIHRGVHCDICGKTIEGVRHKCLDCPDYDLCTSCITQARINGRATIQPGEVRVHPTGTPAAQPSEPSAVGPVVHHATCDLCESSIVDKRFKCLQCPDWDVCEQCFSIVDEQHPGHGFVCVTDPLALRQYQRVRCAPRPYHHARCDECDTNIIGVRYKCMHPACSDYDLCAKCEALPIPVHPSSHPMLKIR</sequence>
<accession>A0ACB8QPL6</accession>
<comment type="caution">
    <text evidence="1">The sequence shown here is derived from an EMBL/GenBank/DDBJ whole genome shotgun (WGS) entry which is preliminary data.</text>
</comment>
<keyword evidence="2" id="KW-1185">Reference proteome</keyword>
<proteinExistence type="predicted"/>
<reference evidence="1" key="1">
    <citation type="submission" date="2021-02" db="EMBL/GenBank/DDBJ databases">
        <authorList>
            <consortium name="DOE Joint Genome Institute"/>
            <person name="Ahrendt S."/>
            <person name="Looney B.P."/>
            <person name="Miyauchi S."/>
            <person name="Morin E."/>
            <person name="Drula E."/>
            <person name="Courty P.E."/>
            <person name="Chicoki N."/>
            <person name="Fauchery L."/>
            <person name="Kohler A."/>
            <person name="Kuo A."/>
            <person name="Labutti K."/>
            <person name="Pangilinan J."/>
            <person name="Lipzen A."/>
            <person name="Riley R."/>
            <person name="Andreopoulos W."/>
            <person name="He G."/>
            <person name="Johnson J."/>
            <person name="Barry K.W."/>
            <person name="Grigoriev I.V."/>
            <person name="Nagy L."/>
            <person name="Hibbett D."/>
            <person name="Henrissat B."/>
            <person name="Matheny P.B."/>
            <person name="Labbe J."/>
            <person name="Martin F."/>
        </authorList>
    </citation>
    <scope>NUCLEOTIDE SEQUENCE</scope>
    <source>
        <strain evidence="1">EC-137</strain>
    </source>
</reference>
<dbReference type="EMBL" id="MU273511">
    <property type="protein sequence ID" value="KAI0033814.1"/>
    <property type="molecule type" value="Genomic_DNA"/>
</dbReference>
<organism evidence="1 2">
    <name type="scientific">Vararia minispora EC-137</name>
    <dbReference type="NCBI Taxonomy" id="1314806"/>
    <lineage>
        <taxon>Eukaryota</taxon>
        <taxon>Fungi</taxon>
        <taxon>Dikarya</taxon>
        <taxon>Basidiomycota</taxon>
        <taxon>Agaricomycotina</taxon>
        <taxon>Agaricomycetes</taxon>
        <taxon>Russulales</taxon>
        <taxon>Lachnocladiaceae</taxon>
        <taxon>Vararia</taxon>
    </lineage>
</organism>
<name>A0ACB8QPL6_9AGAM</name>
<evidence type="ECO:0000313" key="1">
    <source>
        <dbReference type="EMBL" id="KAI0033814.1"/>
    </source>
</evidence>
<feature type="non-terminal residue" evidence="1">
    <location>
        <position position="236"/>
    </location>
</feature>
<dbReference type="Proteomes" id="UP000814128">
    <property type="component" value="Unassembled WGS sequence"/>
</dbReference>
<gene>
    <name evidence="1" type="ORF">K488DRAFT_46854</name>
</gene>
<reference evidence="1" key="2">
    <citation type="journal article" date="2022" name="New Phytol.">
        <title>Evolutionary transition to the ectomycorrhizal habit in the genomes of a hyperdiverse lineage of mushroom-forming fungi.</title>
        <authorList>
            <person name="Looney B."/>
            <person name="Miyauchi S."/>
            <person name="Morin E."/>
            <person name="Drula E."/>
            <person name="Courty P.E."/>
            <person name="Kohler A."/>
            <person name="Kuo A."/>
            <person name="LaButti K."/>
            <person name="Pangilinan J."/>
            <person name="Lipzen A."/>
            <person name="Riley R."/>
            <person name="Andreopoulos W."/>
            <person name="He G."/>
            <person name="Johnson J."/>
            <person name="Nolan M."/>
            <person name="Tritt A."/>
            <person name="Barry K.W."/>
            <person name="Grigoriev I.V."/>
            <person name="Nagy L.G."/>
            <person name="Hibbett D."/>
            <person name="Henrissat B."/>
            <person name="Matheny P.B."/>
            <person name="Labbe J."/>
            <person name="Martin F.M."/>
        </authorList>
    </citation>
    <scope>NUCLEOTIDE SEQUENCE</scope>
    <source>
        <strain evidence="1">EC-137</strain>
    </source>
</reference>